<dbReference type="FunFam" id="3.80.30.20:FF:000001">
    <property type="entry name" value="tRNA-2-methylthio-N(6)-dimethylallyladenosine synthase 2"/>
    <property type="match status" value="1"/>
</dbReference>
<dbReference type="PROSITE" id="PS51918">
    <property type="entry name" value="RADICAL_SAM"/>
    <property type="match status" value="1"/>
</dbReference>
<feature type="binding site" evidence="14">
    <location>
        <position position="49"/>
    </location>
    <ligand>
        <name>[4Fe-4S] cluster</name>
        <dbReference type="ChEBI" id="CHEBI:49883"/>
        <label>1</label>
    </ligand>
</feature>
<evidence type="ECO:0000256" key="14">
    <source>
        <dbReference type="HAMAP-Rule" id="MF_01864"/>
    </source>
</evidence>
<organism evidence="18 19">
    <name type="scientific">Candidatus Jidaibacter acanthamoebae</name>
    <dbReference type="NCBI Taxonomy" id="86105"/>
    <lineage>
        <taxon>Bacteria</taxon>
        <taxon>Pseudomonadati</taxon>
        <taxon>Pseudomonadota</taxon>
        <taxon>Alphaproteobacteria</taxon>
        <taxon>Rickettsiales</taxon>
        <taxon>Candidatus Midichloriaceae</taxon>
        <taxon>Candidatus Jidaibacter</taxon>
    </lineage>
</organism>
<dbReference type="InterPro" id="IPR002792">
    <property type="entry name" value="TRAM_dom"/>
</dbReference>
<evidence type="ECO:0000259" key="17">
    <source>
        <dbReference type="PROSITE" id="PS51918"/>
    </source>
</evidence>
<feature type="binding site" evidence="14">
    <location>
        <position position="162"/>
    </location>
    <ligand>
        <name>[4Fe-4S] cluster</name>
        <dbReference type="ChEBI" id="CHEBI:49883"/>
        <label>2</label>
        <note>4Fe-4S-S-AdoMet</note>
    </ligand>
</feature>
<keyword evidence="9 14" id="KW-0411">Iron-sulfur</keyword>
<dbReference type="SFLD" id="SFLDS00029">
    <property type="entry name" value="Radical_SAM"/>
    <property type="match status" value="1"/>
</dbReference>
<dbReference type="STRING" id="86105.NF27_HJ00030"/>
<dbReference type="PROSITE" id="PS51449">
    <property type="entry name" value="MTTASE_N"/>
    <property type="match status" value="1"/>
</dbReference>
<dbReference type="Pfam" id="PF00919">
    <property type="entry name" value="UPF0004"/>
    <property type="match status" value="1"/>
</dbReference>
<dbReference type="EC" id="2.8.4.3" evidence="10 14"/>
<dbReference type="PATRIC" id="fig|86105.3.peg.1568"/>
<evidence type="ECO:0000256" key="9">
    <source>
        <dbReference type="ARBA" id="ARBA00023014"/>
    </source>
</evidence>
<feature type="binding site" evidence="14">
    <location>
        <position position="169"/>
    </location>
    <ligand>
        <name>[4Fe-4S] cluster</name>
        <dbReference type="ChEBI" id="CHEBI:49883"/>
        <label>2</label>
        <note>4Fe-4S-S-AdoMet</note>
    </ligand>
</feature>
<dbReference type="InterPro" id="IPR007197">
    <property type="entry name" value="rSAM"/>
</dbReference>
<dbReference type="SMART" id="SM00729">
    <property type="entry name" value="Elp3"/>
    <property type="match status" value="1"/>
</dbReference>
<dbReference type="AlphaFoldDB" id="A0A0C1QX20"/>
<evidence type="ECO:0000256" key="6">
    <source>
        <dbReference type="ARBA" id="ARBA00022694"/>
    </source>
</evidence>
<evidence type="ECO:0000313" key="18">
    <source>
        <dbReference type="EMBL" id="KIE04550.1"/>
    </source>
</evidence>
<keyword evidence="8 14" id="KW-0408">Iron</keyword>
<keyword evidence="19" id="KW-1185">Reference proteome</keyword>
<dbReference type="Proteomes" id="UP000031258">
    <property type="component" value="Unassembled WGS sequence"/>
</dbReference>
<dbReference type="SFLD" id="SFLDG01061">
    <property type="entry name" value="methylthiotransferase"/>
    <property type="match status" value="1"/>
</dbReference>
<evidence type="ECO:0000259" key="15">
    <source>
        <dbReference type="PROSITE" id="PS50926"/>
    </source>
</evidence>
<keyword evidence="4 14" id="KW-0808">Transferase</keyword>
<evidence type="ECO:0000256" key="5">
    <source>
        <dbReference type="ARBA" id="ARBA00022691"/>
    </source>
</evidence>
<comment type="cofactor">
    <cofactor evidence="14">
        <name>[4Fe-4S] cluster</name>
        <dbReference type="ChEBI" id="CHEBI:49883"/>
    </cofactor>
    <text evidence="14">Binds 2 [4Fe-4S] clusters. One cluster is coordinated with 3 cysteines and an exchangeable S-adenosyl-L-methionine.</text>
</comment>
<dbReference type="Gene3D" id="3.80.30.20">
    <property type="entry name" value="tm_1862 like domain"/>
    <property type="match status" value="1"/>
</dbReference>
<dbReference type="PANTHER" id="PTHR43020:SF2">
    <property type="entry name" value="MITOCHONDRIAL TRNA METHYLTHIOTRANSFERASE CDK5RAP1"/>
    <property type="match status" value="1"/>
</dbReference>
<evidence type="ECO:0000256" key="4">
    <source>
        <dbReference type="ARBA" id="ARBA00022679"/>
    </source>
</evidence>
<accession>A0A0C1QX20</accession>
<name>A0A0C1QX20_9RICK</name>
<evidence type="ECO:0000256" key="3">
    <source>
        <dbReference type="ARBA" id="ARBA00022490"/>
    </source>
</evidence>
<dbReference type="InterPro" id="IPR013848">
    <property type="entry name" value="Methylthiotransferase_N"/>
</dbReference>
<dbReference type="FunFam" id="3.40.50.12160:FF:000001">
    <property type="entry name" value="tRNA-2-methylthio-N(6)-dimethylallyladenosine synthase"/>
    <property type="match status" value="1"/>
</dbReference>
<feature type="domain" description="Radical SAM core" evidence="17">
    <location>
        <begin position="148"/>
        <end position="381"/>
    </location>
</feature>
<dbReference type="GO" id="GO:0046872">
    <property type="term" value="F:metal ion binding"/>
    <property type="evidence" value="ECO:0007669"/>
    <property type="project" value="UniProtKB-KW"/>
</dbReference>
<comment type="catalytic activity">
    <reaction evidence="11">
        <text>N(6)-dimethylallyladenosine(37) in tRNA + (sulfur carrier)-SH + AH2 + S-adenosyl-L-methionine = 2-thio-N(6)-dimethylallyladenosine(37) in tRNA + (sulfur carrier)-H + 5'-deoxyadenosine + L-methionine + A + H(+)</text>
        <dbReference type="Rhea" id="RHEA:36339"/>
        <dbReference type="Rhea" id="RHEA-COMP:10375"/>
        <dbReference type="Rhea" id="RHEA-COMP:10377"/>
        <dbReference type="Rhea" id="RHEA-COMP:14737"/>
        <dbReference type="Rhea" id="RHEA-COMP:14739"/>
        <dbReference type="ChEBI" id="CHEBI:13193"/>
        <dbReference type="ChEBI" id="CHEBI:15378"/>
        <dbReference type="ChEBI" id="CHEBI:17319"/>
        <dbReference type="ChEBI" id="CHEBI:17499"/>
        <dbReference type="ChEBI" id="CHEBI:29917"/>
        <dbReference type="ChEBI" id="CHEBI:57844"/>
        <dbReference type="ChEBI" id="CHEBI:59789"/>
        <dbReference type="ChEBI" id="CHEBI:64428"/>
        <dbReference type="ChEBI" id="CHEBI:74415"/>
        <dbReference type="ChEBI" id="CHEBI:74416"/>
    </reaction>
    <physiologicalReaction direction="left-to-right" evidence="11">
        <dbReference type="Rhea" id="RHEA:36340"/>
    </physiologicalReaction>
</comment>
<dbReference type="Gene3D" id="3.40.50.12160">
    <property type="entry name" value="Methylthiotransferase, N-terminal domain"/>
    <property type="match status" value="1"/>
</dbReference>
<evidence type="ECO:0000256" key="2">
    <source>
        <dbReference type="ARBA" id="ARBA00022485"/>
    </source>
</evidence>
<dbReference type="HAMAP" id="MF_01864">
    <property type="entry name" value="tRNA_metthiotr_MiaB"/>
    <property type="match status" value="1"/>
</dbReference>
<dbReference type="PROSITE" id="PS50926">
    <property type="entry name" value="TRAM"/>
    <property type="match status" value="1"/>
</dbReference>
<dbReference type="EMBL" id="JSWE01000180">
    <property type="protein sequence ID" value="KIE04550.1"/>
    <property type="molecule type" value="Genomic_DNA"/>
</dbReference>
<evidence type="ECO:0000256" key="10">
    <source>
        <dbReference type="ARBA" id="ARBA00033765"/>
    </source>
</evidence>
<keyword evidence="7 14" id="KW-0479">Metal-binding</keyword>
<keyword evidence="3 14" id="KW-0963">Cytoplasm</keyword>
<keyword evidence="6 14" id="KW-0819">tRNA processing</keyword>
<keyword evidence="5 14" id="KW-0949">S-adenosyl-L-methionine</keyword>
<dbReference type="InterPro" id="IPR023404">
    <property type="entry name" value="rSAM_horseshoe"/>
</dbReference>
<dbReference type="InterPro" id="IPR006638">
    <property type="entry name" value="Elp3/MiaA/NifB-like_rSAM"/>
</dbReference>
<comment type="similarity">
    <text evidence="14">Belongs to the methylthiotransferase family. MiaB subfamily.</text>
</comment>
<evidence type="ECO:0000256" key="13">
    <source>
        <dbReference type="ARBA" id="ARBA00052587"/>
    </source>
</evidence>
<dbReference type="PROSITE" id="PS01278">
    <property type="entry name" value="MTTASE_RADICAL"/>
    <property type="match status" value="1"/>
</dbReference>
<dbReference type="GO" id="GO:0005829">
    <property type="term" value="C:cytosol"/>
    <property type="evidence" value="ECO:0007669"/>
    <property type="project" value="TreeGrafter"/>
</dbReference>
<feature type="domain" description="MTTase N-terminal" evidence="16">
    <location>
        <begin position="4"/>
        <end position="124"/>
    </location>
</feature>
<feature type="binding site" evidence="14">
    <location>
        <position position="166"/>
    </location>
    <ligand>
        <name>[4Fe-4S] cluster</name>
        <dbReference type="ChEBI" id="CHEBI:49883"/>
        <label>2</label>
        <note>4Fe-4S-S-AdoMet</note>
    </ligand>
</feature>
<evidence type="ECO:0000256" key="7">
    <source>
        <dbReference type="ARBA" id="ARBA00022723"/>
    </source>
</evidence>
<dbReference type="Pfam" id="PF04055">
    <property type="entry name" value="Radical_SAM"/>
    <property type="match status" value="1"/>
</dbReference>
<feature type="binding site" evidence="14">
    <location>
        <position position="87"/>
    </location>
    <ligand>
        <name>[4Fe-4S] cluster</name>
        <dbReference type="ChEBI" id="CHEBI:49883"/>
        <label>1</label>
    </ligand>
</feature>
<protein>
    <recommendedName>
        <fullName evidence="10 14">tRNA-2-methylthio-N(6)-dimethylallyladenosine synthase</fullName>
        <ecNumber evidence="10 14">2.8.4.3</ecNumber>
    </recommendedName>
    <alternativeName>
        <fullName evidence="14">(Dimethylallyl)adenosine tRNA methylthiotransferase MiaB</fullName>
    </alternativeName>
    <alternativeName>
        <fullName evidence="14">tRNA-i(6)A37 methylthiotransferase</fullName>
    </alternativeName>
</protein>
<keyword evidence="2 14" id="KW-0004">4Fe-4S</keyword>
<dbReference type="NCBIfam" id="TIGR00089">
    <property type="entry name" value="MiaB/RimO family radical SAM methylthiotransferase"/>
    <property type="match status" value="1"/>
</dbReference>
<evidence type="ECO:0000256" key="1">
    <source>
        <dbReference type="ARBA" id="ARBA00003234"/>
    </source>
</evidence>
<feature type="binding site" evidence="14">
    <location>
        <position position="13"/>
    </location>
    <ligand>
        <name>[4Fe-4S] cluster</name>
        <dbReference type="ChEBI" id="CHEBI:49883"/>
        <label>1</label>
    </ligand>
</feature>
<evidence type="ECO:0000259" key="16">
    <source>
        <dbReference type="PROSITE" id="PS51449"/>
    </source>
</evidence>
<evidence type="ECO:0000256" key="11">
    <source>
        <dbReference type="ARBA" id="ARBA00050926"/>
    </source>
</evidence>
<comment type="caution">
    <text evidence="18">The sequence shown here is derived from an EMBL/GenBank/DDBJ whole genome shotgun (WGS) entry which is preliminary data.</text>
</comment>
<dbReference type="SUPFAM" id="SSF102114">
    <property type="entry name" value="Radical SAM enzymes"/>
    <property type="match status" value="1"/>
</dbReference>
<dbReference type="NCBIfam" id="TIGR01574">
    <property type="entry name" value="miaB-methiolase"/>
    <property type="match status" value="1"/>
</dbReference>
<evidence type="ECO:0000313" key="19">
    <source>
        <dbReference type="Proteomes" id="UP000031258"/>
    </source>
</evidence>
<comment type="subunit">
    <text evidence="14">Monomer.</text>
</comment>
<comment type="function">
    <text evidence="1 14">Catalyzes the methylthiolation of N6-(dimethylallyl)adenosine (i(6)A), leading to the formation of 2-methylthio-N6-(dimethylallyl)adenosine (ms(2)i(6)A) at position 37 in tRNAs that read codons beginning with uridine.</text>
</comment>
<comment type="subcellular location">
    <subcellularLocation>
        <location evidence="14">Cytoplasm</location>
    </subcellularLocation>
</comment>
<proteinExistence type="inferred from homology"/>
<gene>
    <name evidence="18" type="primary">miaB_2</name>
    <name evidence="14" type="synonym">miaB</name>
    <name evidence="18" type="ORF">NF27_HJ00030</name>
</gene>
<dbReference type="PANTHER" id="PTHR43020">
    <property type="entry name" value="CDK5 REGULATORY SUBUNIT-ASSOCIATED PROTEIN 1"/>
    <property type="match status" value="1"/>
</dbReference>
<dbReference type="InterPro" id="IPR020612">
    <property type="entry name" value="Methylthiotransferase_CS"/>
</dbReference>
<dbReference type="GO" id="GO:0051539">
    <property type="term" value="F:4 iron, 4 sulfur cluster binding"/>
    <property type="evidence" value="ECO:0007669"/>
    <property type="project" value="UniProtKB-UniRule"/>
</dbReference>
<dbReference type="SFLD" id="SFLDF00273">
    <property type="entry name" value="(dimethylallyl)adenosine_tRNA"/>
    <property type="match status" value="1"/>
</dbReference>
<dbReference type="InterPro" id="IPR058240">
    <property type="entry name" value="rSAM_sf"/>
</dbReference>
<dbReference type="GO" id="GO:0035597">
    <property type="term" value="F:tRNA-2-methylthio-N(6)-dimethylallyladenosine(37) synthase activity"/>
    <property type="evidence" value="ECO:0007669"/>
    <property type="project" value="UniProtKB-EC"/>
</dbReference>
<dbReference type="CDD" id="cd01335">
    <property type="entry name" value="Radical_SAM"/>
    <property type="match status" value="1"/>
</dbReference>
<dbReference type="SFLD" id="SFLDG01082">
    <property type="entry name" value="B12-binding_domain_containing"/>
    <property type="match status" value="1"/>
</dbReference>
<dbReference type="InterPro" id="IPR005839">
    <property type="entry name" value="Methylthiotransferase"/>
</dbReference>
<dbReference type="InterPro" id="IPR006463">
    <property type="entry name" value="MiaB_methiolase"/>
</dbReference>
<feature type="domain" description="TRAM" evidence="15">
    <location>
        <begin position="384"/>
        <end position="446"/>
    </location>
</feature>
<reference evidence="18 19" key="1">
    <citation type="submission" date="2014-11" db="EMBL/GenBank/DDBJ databases">
        <title>A Rickettsiales Symbiont of Amoebae With Ancient Features.</title>
        <authorList>
            <person name="Schulz F."/>
            <person name="Martijn J."/>
            <person name="Wascher F."/>
            <person name="Kostanjsek R."/>
            <person name="Ettema T.J."/>
            <person name="Horn M."/>
        </authorList>
    </citation>
    <scope>NUCLEOTIDE SEQUENCE [LARGE SCALE GENOMIC DNA]</scope>
    <source>
        <strain evidence="18 19">UWC36</strain>
    </source>
</reference>
<comment type="catalytic activity">
    <reaction evidence="12">
        <text>2-thio-N(6)-dimethylallyladenosine(37) in tRNA + S-adenosyl-L-methionine = 2-methylsulfanyl-N(6)-dimethylallyladenosine(37) in tRNA + S-adenosyl-L-homocysteine + H(+)</text>
        <dbReference type="Rhea" id="RHEA:37063"/>
        <dbReference type="Rhea" id="RHEA-COMP:10376"/>
        <dbReference type="Rhea" id="RHEA-COMP:10377"/>
        <dbReference type="ChEBI" id="CHEBI:15378"/>
        <dbReference type="ChEBI" id="CHEBI:57856"/>
        <dbReference type="ChEBI" id="CHEBI:59789"/>
        <dbReference type="ChEBI" id="CHEBI:74416"/>
        <dbReference type="ChEBI" id="CHEBI:74417"/>
    </reaction>
    <physiologicalReaction direction="left-to-right" evidence="12">
        <dbReference type="Rhea" id="RHEA:37064"/>
    </physiologicalReaction>
</comment>
<evidence type="ECO:0000256" key="12">
    <source>
        <dbReference type="ARBA" id="ARBA00052380"/>
    </source>
</evidence>
<sequence length="446" mass="50699">MPMAKLYIKTYGCQMNVYDSVKMGDLLKPHGFELSEEPENADLVILNTCHIREKATDKVYSELGRIRKGKEEKAAKGENMMIAVAGCVAQAEGEEIFKRAPYVDIVVGPQSYQNLPELIEKAKRKTGWAIDLEFPLNSKFDSLPEESGERGVTAFLTVQEGCDKFCSFCCVPFTRGAEYSRPVPEIYREALRLVSLGVKEITLLGQNVSAYHAELENGETWGLGKLIKRLAEIDKLERIRYTTSHPNDMLDENLMEMHANHPKVMPFLHLPVQSGSDRILKAMNRKHDRKYYFEVINKYREICPDIAFSSDFIVGYPGETDQDFEDTLDLIRQVNFALSYSFKYSPRPGTAAAVLENQIAEEVKTERLNILQELLNQQHLEYNKSKVSSIMPVLIDGKSRQQNRYHGKTPYLQTVLVEYNDDSIIGTTVNVKIEEATQNSLYGLIV</sequence>
<dbReference type="Pfam" id="PF01938">
    <property type="entry name" value="TRAM"/>
    <property type="match status" value="1"/>
</dbReference>
<comment type="catalytic activity">
    <reaction evidence="13">
        <text>N(6)-dimethylallyladenosine(37) in tRNA + (sulfur carrier)-SH + AH2 + 2 S-adenosyl-L-methionine = 2-methylsulfanyl-N(6)-dimethylallyladenosine(37) in tRNA + (sulfur carrier)-H + 5'-deoxyadenosine + L-methionine + A + S-adenosyl-L-homocysteine + 2 H(+)</text>
        <dbReference type="Rhea" id="RHEA:37067"/>
        <dbReference type="Rhea" id="RHEA-COMP:10375"/>
        <dbReference type="Rhea" id="RHEA-COMP:10376"/>
        <dbReference type="Rhea" id="RHEA-COMP:14737"/>
        <dbReference type="Rhea" id="RHEA-COMP:14739"/>
        <dbReference type="ChEBI" id="CHEBI:13193"/>
        <dbReference type="ChEBI" id="CHEBI:15378"/>
        <dbReference type="ChEBI" id="CHEBI:17319"/>
        <dbReference type="ChEBI" id="CHEBI:17499"/>
        <dbReference type="ChEBI" id="CHEBI:29917"/>
        <dbReference type="ChEBI" id="CHEBI:57844"/>
        <dbReference type="ChEBI" id="CHEBI:57856"/>
        <dbReference type="ChEBI" id="CHEBI:59789"/>
        <dbReference type="ChEBI" id="CHEBI:64428"/>
        <dbReference type="ChEBI" id="CHEBI:74415"/>
        <dbReference type="ChEBI" id="CHEBI:74417"/>
        <dbReference type="EC" id="2.8.4.3"/>
    </reaction>
    <physiologicalReaction direction="left-to-right" evidence="13">
        <dbReference type="Rhea" id="RHEA:37068"/>
    </physiologicalReaction>
</comment>
<evidence type="ECO:0000256" key="8">
    <source>
        <dbReference type="ARBA" id="ARBA00023004"/>
    </source>
</evidence>
<dbReference type="InterPro" id="IPR038135">
    <property type="entry name" value="Methylthiotransferase_N_sf"/>
</dbReference>